<dbReference type="AlphaFoldDB" id="A0A379Z3Z6"/>
<evidence type="ECO:0000256" key="3">
    <source>
        <dbReference type="ARBA" id="ARBA00022448"/>
    </source>
</evidence>
<dbReference type="InterPro" id="IPR023861">
    <property type="entry name" value="Cl-channel_ClcA"/>
</dbReference>
<sequence>MTELQQQPPLARAPRLKRSDAVRQLIRRDKTPVAILLMAALVGTLAGLLGVAFDKAVDWVQQQRLSGLAQVADYWILVWPLAFIISAALAVLGYYLVHRFAPEAGGSGIPEIEGALEELRPVRWWRVIPVKFIGGMGTLGAGMVLGREGPTVQMGGNVGRMVLDIFRLRGAEARHSLLATGAAAGLSAAFNAPLAGILFIIEEMRPQFRYNLISIKAVFIGVIMSSVVFQLFNGEGSVIAVGKLSSAPINTLWLYLVLGAIFGAVGVMFNALIFRTQDMFARLHGGKMRKVLLIGGLLGGICGILGLIQPEAAGGGFGLIPIAAAGNYSVGMLMFIFITRVITTLLCFGSGAPGGIFAPMLALGTLFGTAFGLAGAHLFPAYGIEAGTFAIAGMGALFAATVRAPLTGIVLVLEMSDNYQLILPMIITCLGATLVAQFLGGKPLYSSILARTLQRQEALQAREAADKTGKEDTTNAVNT</sequence>
<dbReference type="Proteomes" id="UP000255529">
    <property type="component" value="Unassembled WGS sequence"/>
</dbReference>
<keyword evidence="4 15" id="KW-0050">Antiport</keyword>
<feature type="transmembrane region" description="Helical" evidence="15">
    <location>
        <begin position="213"/>
        <end position="232"/>
    </location>
</feature>
<proteinExistence type="inferred from homology"/>
<reference evidence="16 17" key="1">
    <citation type="submission" date="2018-06" db="EMBL/GenBank/DDBJ databases">
        <authorList>
            <consortium name="Pathogen Informatics"/>
            <person name="Doyle S."/>
        </authorList>
    </citation>
    <scope>NUCLEOTIDE SEQUENCE [LARGE SCALE GENOMIC DNA]</scope>
    <source>
        <strain evidence="16 17">NCTC11544</strain>
    </source>
</reference>
<feature type="site" description="Mediates proton transfer from the outer aqueous phase to the interior of the protein; involved in linking H(+) and Cl(-) transport" evidence="15">
    <location>
        <position position="148"/>
    </location>
</feature>
<name>A0A379Z3Z6_9GAMM</name>
<dbReference type="InterPro" id="IPR001807">
    <property type="entry name" value="ClC"/>
</dbReference>
<gene>
    <name evidence="15 16" type="primary">clcA</name>
    <name evidence="15" type="synonym">eriC</name>
    <name evidence="16" type="ORF">NCTC11544_01556</name>
</gene>
<evidence type="ECO:0000256" key="15">
    <source>
        <dbReference type="HAMAP-Rule" id="MF_01128"/>
    </source>
</evidence>
<feature type="transmembrane region" description="Helical" evidence="15">
    <location>
        <begin position="33"/>
        <end position="53"/>
    </location>
</feature>
<organism evidence="16 17">
    <name type="scientific">Serratia quinivorans</name>
    <dbReference type="NCBI Taxonomy" id="137545"/>
    <lineage>
        <taxon>Bacteria</taxon>
        <taxon>Pseudomonadati</taxon>
        <taxon>Pseudomonadota</taxon>
        <taxon>Gammaproteobacteria</taxon>
        <taxon>Enterobacterales</taxon>
        <taxon>Yersiniaceae</taxon>
        <taxon>Serratia</taxon>
    </lineage>
</organism>
<dbReference type="PRINTS" id="PR00762">
    <property type="entry name" value="CLCHANNEL"/>
</dbReference>
<feature type="binding site" evidence="15">
    <location>
        <position position="107"/>
    </location>
    <ligand>
        <name>chloride</name>
        <dbReference type="ChEBI" id="CHEBI:17996"/>
    </ligand>
</feature>
<dbReference type="InterPro" id="IPR014743">
    <property type="entry name" value="Cl-channel_core"/>
</dbReference>
<evidence type="ECO:0000256" key="11">
    <source>
        <dbReference type="ARBA" id="ARBA00023214"/>
    </source>
</evidence>
<dbReference type="Gene3D" id="1.10.3080.10">
    <property type="entry name" value="Clc chloride channel"/>
    <property type="match status" value="1"/>
</dbReference>
<feature type="transmembrane region" description="Helical" evidence="15">
    <location>
        <begin position="74"/>
        <end position="97"/>
    </location>
</feature>
<feature type="binding site" evidence="15">
    <location>
        <position position="357"/>
    </location>
    <ligand>
        <name>chloride</name>
        <dbReference type="ChEBI" id="CHEBI:17996"/>
    </ligand>
</feature>
<keyword evidence="10 15" id="KW-0472">Membrane</keyword>
<evidence type="ECO:0000256" key="1">
    <source>
        <dbReference type="ARBA" id="ARBA00004429"/>
    </source>
</evidence>
<evidence type="ECO:0000256" key="6">
    <source>
        <dbReference type="ARBA" id="ARBA00022519"/>
    </source>
</evidence>
<dbReference type="PANTHER" id="PTHR45711:SF6">
    <property type="entry name" value="CHLORIDE CHANNEL PROTEIN"/>
    <property type="match status" value="1"/>
</dbReference>
<evidence type="ECO:0000313" key="16">
    <source>
        <dbReference type="EMBL" id="SUI54225.1"/>
    </source>
</evidence>
<evidence type="ECO:0000256" key="8">
    <source>
        <dbReference type="ARBA" id="ARBA00022989"/>
    </source>
</evidence>
<feature type="transmembrane region" description="Helical" evidence="15">
    <location>
        <begin position="389"/>
        <end position="413"/>
    </location>
</feature>
<evidence type="ECO:0000256" key="10">
    <source>
        <dbReference type="ARBA" id="ARBA00023136"/>
    </source>
</evidence>
<evidence type="ECO:0000256" key="7">
    <source>
        <dbReference type="ARBA" id="ARBA00022692"/>
    </source>
</evidence>
<feature type="binding site" evidence="15">
    <location>
        <position position="356"/>
    </location>
    <ligand>
        <name>chloride</name>
        <dbReference type="ChEBI" id="CHEBI:17996"/>
    </ligand>
</feature>
<comment type="caution">
    <text evidence="15">Lacks conserved residue(s) required for the propagation of feature annotation.</text>
</comment>
<dbReference type="GO" id="GO:0005886">
    <property type="term" value="C:plasma membrane"/>
    <property type="evidence" value="ECO:0007669"/>
    <property type="project" value="UniProtKB-SubCell"/>
</dbReference>
<dbReference type="FunFam" id="1.10.3080.10:FF:000005">
    <property type="entry name" value="H(+)/Cl(-) exchange transporter ClcA"/>
    <property type="match status" value="1"/>
</dbReference>
<dbReference type="GO" id="GO:0005247">
    <property type="term" value="F:voltage-gated chloride channel activity"/>
    <property type="evidence" value="ECO:0007669"/>
    <property type="project" value="TreeGrafter"/>
</dbReference>
<dbReference type="Pfam" id="PF00654">
    <property type="entry name" value="Voltage_CLC"/>
    <property type="match status" value="1"/>
</dbReference>
<evidence type="ECO:0000256" key="2">
    <source>
        <dbReference type="ARBA" id="ARBA00011738"/>
    </source>
</evidence>
<evidence type="ECO:0000256" key="12">
    <source>
        <dbReference type="ARBA" id="ARBA00059427"/>
    </source>
</evidence>
<comment type="function">
    <text evidence="12 15">Proton-coupled chloride transporter. Functions as antiport system and exchanges two chloride ions for 1 proton. Probably acts as an electrical shunt for an outwardly-directed proton pump that is linked to amino acid decarboxylation, as part of the extreme acid resistance (XAR) response.</text>
</comment>
<dbReference type="RefSeq" id="WP_115183288.1">
    <property type="nucleotide sequence ID" value="NZ_CAMKUF010000004.1"/>
</dbReference>
<evidence type="ECO:0000256" key="13">
    <source>
        <dbReference type="ARBA" id="ARBA00060935"/>
    </source>
</evidence>
<keyword evidence="11 15" id="KW-0868">Chloride</keyword>
<keyword evidence="3 15" id="KW-0813">Transport</keyword>
<evidence type="ECO:0000256" key="14">
    <source>
        <dbReference type="ARBA" id="ARBA00068302"/>
    </source>
</evidence>
<keyword evidence="6" id="KW-0997">Cell inner membrane</keyword>
<keyword evidence="5 15" id="KW-1003">Cell membrane</keyword>
<evidence type="ECO:0000256" key="4">
    <source>
        <dbReference type="ARBA" id="ARBA00022449"/>
    </source>
</evidence>
<dbReference type="GO" id="GO:0015297">
    <property type="term" value="F:antiporter activity"/>
    <property type="evidence" value="ECO:0007669"/>
    <property type="project" value="UniProtKB-UniRule"/>
</dbReference>
<comment type="subcellular location">
    <subcellularLocation>
        <location evidence="1">Cell inner membrane</location>
        <topology evidence="1">Multi-pass membrane protein</topology>
    </subcellularLocation>
    <subcellularLocation>
        <location evidence="15">Cell membrane</location>
        <topology evidence="15">Multi-pass membrane protein</topology>
    </subcellularLocation>
</comment>
<dbReference type="NCBIfam" id="NF003640">
    <property type="entry name" value="PRK05277.1"/>
    <property type="match status" value="1"/>
</dbReference>
<evidence type="ECO:0000313" key="17">
    <source>
        <dbReference type="Proteomes" id="UP000255529"/>
    </source>
</evidence>
<accession>A0A379Z3Z6</accession>
<feature type="transmembrane region" description="Helical" evidence="15">
    <location>
        <begin position="252"/>
        <end position="271"/>
    </location>
</feature>
<feature type="site" description="Mediates proton transfer from the protein to the inner aqueous phase" evidence="15">
    <location>
        <position position="203"/>
    </location>
</feature>
<feature type="transmembrane region" description="Helical" evidence="15">
    <location>
        <begin position="420"/>
        <end position="439"/>
    </location>
</feature>
<dbReference type="SUPFAM" id="SSF81340">
    <property type="entry name" value="Clc chloride channel"/>
    <property type="match status" value="1"/>
</dbReference>
<dbReference type="CDD" id="cd01031">
    <property type="entry name" value="EriC"/>
    <property type="match status" value="1"/>
</dbReference>
<protein>
    <recommendedName>
        <fullName evidence="14 15">H(+)/Cl(-) exchange transporter ClcA</fullName>
    </recommendedName>
</protein>
<feature type="transmembrane region" description="Helical" evidence="15">
    <location>
        <begin position="328"/>
        <end position="348"/>
    </location>
</feature>
<keyword evidence="7 15" id="KW-0812">Transmembrane</keyword>
<keyword evidence="9 15" id="KW-0406">Ion transport</keyword>
<comment type="similarity">
    <text evidence="13 15">Belongs to the chloride channel (TC 2.A.49) family. ClcA subfamily.</text>
</comment>
<dbReference type="PANTHER" id="PTHR45711">
    <property type="entry name" value="CHLORIDE CHANNEL PROTEIN"/>
    <property type="match status" value="1"/>
</dbReference>
<dbReference type="EMBL" id="UGYN01000002">
    <property type="protein sequence ID" value="SUI54225.1"/>
    <property type="molecule type" value="Genomic_DNA"/>
</dbReference>
<dbReference type="HAMAP" id="MF_01128">
    <property type="entry name" value="CLC_ClcA"/>
    <property type="match status" value="1"/>
</dbReference>
<keyword evidence="8 15" id="KW-1133">Transmembrane helix</keyword>
<evidence type="ECO:0000256" key="5">
    <source>
        <dbReference type="ARBA" id="ARBA00022475"/>
    </source>
</evidence>
<comment type="subunit">
    <text evidence="2 15">Homodimer.</text>
</comment>
<feature type="transmembrane region" description="Helical" evidence="15">
    <location>
        <begin position="177"/>
        <end position="201"/>
    </location>
</feature>
<feature type="binding site" evidence="15">
    <location>
        <position position="445"/>
    </location>
    <ligand>
        <name>chloride</name>
        <dbReference type="ChEBI" id="CHEBI:17996"/>
    </ligand>
</feature>
<feature type="transmembrane region" description="Helical" evidence="15">
    <location>
        <begin position="291"/>
        <end position="308"/>
    </location>
</feature>
<evidence type="ECO:0000256" key="9">
    <source>
        <dbReference type="ARBA" id="ARBA00023065"/>
    </source>
</evidence>
<comment type="catalytic activity">
    <reaction evidence="15">
        <text>2 chloride(in) + H(+)(out) = 2 chloride(out) + H(+)(in)</text>
        <dbReference type="Rhea" id="RHEA:29567"/>
        <dbReference type="ChEBI" id="CHEBI:15378"/>
        <dbReference type="ChEBI" id="CHEBI:17996"/>
    </reaction>
</comment>